<evidence type="ECO:0000313" key="3">
    <source>
        <dbReference type="EMBL" id="PSN65430.1"/>
    </source>
</evidence>
<proteinExistence type="predicted"/>
<sequence length="328" mass="38116">MPRYLSSDDEEPLEDKTAALSLKSKRTERMQRKKAKQERKRDAIINITKLPTEILLECLKALQPSDVLRFAQVNRRFRELVHVNSKILGDAIITQRYSILSQCFPTPRLLSEIDPSIQSLLVEPSRQASLSIHHKPYQHVQSPDPHLICSCITCVLTWNNLSLVLDFAHWQDNLDRGVPIPIMPRGKSTEWNDRLIWRNAKMAEAALENSLWHARILELHLDSTRRAIKRHAKNKGNKRKHVDMTDAEAAAGTDAFLAKSGPLGLEFPYQRDEYYMLEAYLPNRWWRRSEQEWIYTIAGKHEQDLDFVVKRARPQQQPITWPASTCRV</sequence>
<dbReference type="OrthoDB" id="3642468at2759"/>
<reference evidence="3 4" key="1">
    <citation type="journal article" date="2018" name="Front. Microbiol.">
        <title>Genome-Wide Analysis of Corynespora cassiicola Leaf Fall Disease Putative Effectors.</title>
        <authorList>
            <person name="Lopez D."/>
            <person name="Ribeiro S."/>
            <person name="Label P."/>
            <person name="Fumanal B."/>
            <person name="Venisse J.S."/>
            <person name="Kohler A."/>
            <person name="de Oliveira R.R."/>
            <person name="Labutti K."/>
            <person name="Lipzen A."/>
            <person name="Lail K."/>
            <person name="Bauer D."/>
            <person name="Ohm R.A."/>
            <person name="Barry K.W."/>
            <person name="Spatafora J."/>
            <person name="Grigoriev I.V."/>
            <person name="Martin F.M."/>
            <person name="Pujade-Renaud V."/>
        </authorList>
    </citation>
    <scope>NUCLEOTIDE SEQUENCE [LARGE SCALE GENOMIC DNA]</scope>
    <source>
        <strain evidence="3 4">Philippines</strain>
    </source>
</reference>
<dbReference type="SUPFAM" id="SSF81383">
    <property type="entry name" value="F-box domain"/>
    <property type="match status" value="1"/>
</dbReference>
<feature type="region of interest" description="Disordered" evidence="1">
    <location>
        <begin position="1"/>
        <end position="38"/>
    </location>
</feature>
<dbReference type="Pfam" id="PF12937">
    <property type="entry name" value="F-box-like"/>
    <property type="match status" value="1"/>
</dbReference>
<gene>
    <name evidence="3" type="ORF">BS50DRAFT_496170</name>
</gene>
<dbReference type="SMART" id="SM00256">
    <property type="entry name" value="FBOX"/>
    <property type="match status" value="1"/>
</dbReference>
<protein>
    <recommendedName>
        <fullName evidence="2">F-box domain-containing protein</fullName>
    </recommendedName>
</protein>
<evidence type="ECO:0000256" key="1">
    <source>
        <dbReference type="SAM" id="MobiDB-lite"/>
    </source>
</evidence>
<dbReference type="InterPro" id="IPR001810">
    <property type="entry name" value="F-box_dom"/>
</dbReference>
<evidence type="ECO:0000259" key="2">
    <source>
        <dbReference type="PROSITE" id="PS50181"/>
    </source>
</evidence>
<feature type="domain" description="F-box" evidence="2">
    <location>
        <begin position="44"/>
        <end position="91"/>
    </location>
</feature>
<dbReference type="Gene3D" id="1.20.1280.50">
    <property type="match status" value="1"/>
</dbReference>
<keyword evidence="4" id="KW-1185">Reference proteome</keyword>
<dbReference type="Proteomes" id="UP000240883">
    <property type="component" value="Unassembled WGS sequence"/>
</dbReference>
<dbReference type="InterPro" id="IPR036047">
    <property type="entry name" value="F-box-like_dom_sf"/>
</dbReference>
<organism evidence="3 4">
    <name type="scientific">Corynespora cassiicola Philippines</name>
    <dbReference type="NCBI Taxonomy" id="1448308"/>
    <lineage>
        <taxon>Eukaryota</taxon>
        <taxon>Fungi</taxon>
        <taxon>Dikarya</taxon>
        <taxon>Ascomycota</taxon>
        <taxon>Pezizomycotina</taxon>
        <taxon>Dothideomycetes</taxon>
        <taxon>Pleosporomycetidae</taxon>
        <taxon>Pleosporales</taxon>
        <taxon>Corynesporascaceae</taxon>
        <taxon>Corynespora</taxon>
    </lineage>
</organism>
<name>A0A2T2NJ56_CORCC</name>
<dbReference type="CDD" id="cd09917">
    <property type="entry name" value="F-box_SF"/>
    <property type="match status" value="1"/>
</dbReference>
<accession>A0A2T2NJ56</accession>
<dbReference type="PROSITE" id="PS50181">
    <property type="entry name" value="FBOX"/>
    <property type="match status" value="1"/>
</dbReference>
<evidence type="ECO:0000313" key="4">
    <source>
        <dbReference type="Proteomes" id="UP000240883"/>
    </source>
</evidence>
<dbReference type="STRING" id="1448308.A0A2T2NJ56"/>
<dbReference type="AlphaFoldDB" id="A0A2T2NJ56"/>
<dbReference type="EMBL" id="KZ678137">
    <property type="protein sequence ID" value="PSN65430.1"/>
    <property type="molecule type" value="Genomic_DNA"/>
</dbReference>